<dbReference type="STRING" id="696281.Desru_0248"/>
<dbReference type="HOGENOM" id="CLU_081246_0_0_9"/>
<feature type="domain" description="N-acetyltransferase" evidence="1">
    <location>
        <begin position="127"/>
        <end position="273"/>
    </location>
</feature>
<dbReference type="CDD" id="cd04301">
    <property type="entry name" value="NAT_SF"/>
    <property type="match status" value="1"/>
</dbReference>
<dbReference type="InterPro" id="IPR016181">
    <property type="entry name" value="Acyl_CoA_acyltransferase"/>
</dbReference>
<dbReference type="Gene3D" id="3.40.630.30">
    <property type="match status" value="1"/>
</dbReference>
<dbReference type="GO" id="GO:0008080">
    <property type="term" value="F:N-acetyltransferase activity"/>
    <property type="evidence" value="ECO:0007669"/>
    <property type="project" value="InterPro"/>
</dbReference>
<evidence type="ECO:0000313" key="2">
    <source>
        <dbReference type="EMBL" id="AEG58546.1"/>
    </source>
</evidence>
<dbReference type="eggNOG" id="COG0456">
    <property type="taxonomic scope" value="Bacteria"/>
</dbReference>
<dbReference type="EMBL" id="CP002780">
    <property type="protein sequence ID" value="AEG58546.1"/>
    <property type="molecule type" value="Genomic_DNA"/>
</dbReference>
<reference evidence="2 3" key="2">
    <citation type="journal article" date="2012" name="Stand. Genomic Sci.">
        <title>Complete genome sequence of the sulfate-reducing firmicute Desulfotomaculum ruminis type strain (DL(T)).</title>
        <authorList>
            <person name="Spring S."/>
            <person name="Visser M."/>
            <person name="Lu M."/>
            <person name="Copeland A."/>
            <person name="Lapidus A."/>
            <person name="Lucas S."/>
            <person name="Cheng J.F."/>
            <person name="Han C."/>
            <person name="Tapia R."/>
            <person name="Goodwin L.A."/>
            <person name="Pitluck S."/>
            <person name="Ivanova N."/>
            <person name="Land M."/>
            <person name="Hauser L."/>
            <person name="Larimer F."/>
            <person name="Rohde M."/>
            <person name="Goker M."/>
            <person name="Detter J.C."/>
            <person name="Kyrpides N.C."/>
            <person name="Woyke T."/>
            <person name="Schaap P.J."/>
            <person name="Plugge C.M."/>
            <person name="Muyzer G."/>
            <person name="Kuever J."/>
            <person name="Pereira I.A."/>
            <person name="Parshina S.N."/>
            <person name="Bernier-Latmani R."/>
            <person name="Stams A.J."/>
            <person name="Klenk H.P."/>
        </authorList>
    </citation>
    <scope>NUCLEOTIDE SEQUENCE [LARGE SCALE GENOMIC DNA]</scope>
    <source>
        <strain evidence="3">ATCC 23193 / DSM 2154 / NCIB 8452 / DL</strain>
    </source>
</reference>
<dbReference type="NCBIfam" id="TIGR03827">
    <property type="entry name" value="GNAT_ablB"/>
    <property type="match status" value="1"/>
</dbReference>
<keyword evidence="3" id="KW-1185">Reference proteome</keyword>
<dbReference type="OrthoDB" id="9790652at2"/>
<proteinExistence type="predicted"/>
<reference evidence="3" key="1">
    <citation type="submission" date="2011-05" db="EMBL/GenBank/DDBJ databases">
        <title>Complete sequence of Desulfotomaculum ruminis DSM 2154.</title>
        <authorList>
            <person name="Lucas S."/>
            <person name="Copeland A."/>
            <person name="Lapidus A."/>
            <person name="Cheng J.-F."/>
            <person name="Goodwin L."/>
            <person name="Pitluck S."/>
            <person name="Lu M."/>
            <person name="Detter J.C."/>
            <person name="Han C."/>
            <person name="Tapia R."/>
            <person name="Land M."/>
            <person name="Hauser L."/>
            <person name="Kyrpides N."/>
            <person name="Ivanova N."/>
            <person name="Mikhailova N."/>
            <person name="Pagani I."/>
            <person name="Stams A.J.M."/>
            <person name="Plugge C.M."/>
            <person name="Muyzer G."/>
            <person name="Kuever J."/>
            <person name="Parshina S.N."/>
            <person name="Ivanova A.E."/>
            <person name="Nazina T.N."/>
            <person name="Brambilla E."/>
            <person name="Spring S."/>
            <person name="Klenk H.-P."/>
            <person name="Woyke T."/>
        </authorList>
    </citation>
    <scope>NUCLEOTIDE SEQUENCE [LARGE SCALE GENOMIC DNA]</scope>
    <source>
        <strain evidence="3">ATCC 23193 / DSM 2154 / NCIB 8452 / DL</strain>
    </source>
</reference>
<gene>
    <name evidence="2" type="ordered locus">Desru_0248</name>
</gene>
<protein>
    <submittedName>
        <fullName evidence="2">GCN5-related N-acetyltransferase</fullName>
    </submittedName>
</protein>
<evidence type="ECO:0000259" key="1">
    <source>
        <dbReference type="PROSITE" id="PS51186"/>
    </source>
</evidence>
<evidence type="ECO:0000313" key="3">
    <source>
        <dbReference type="Proteomes" id="UP000009234"/>
    </source>
</evidence>
<dbReference type="RefSeq" id="WP_013840323.1">
    <property type="nucleotide sequence ID" value="NC_015589.1"/>
</dbReference>
<name>F6DNK6_DESRL</name>
<dbReference type="InterPro" id="IPR022525">
    <property type="entry name" value="GNAT_AblB"/>
</dbReference>
<dbReference type="KEGG" id="dru:Desru_0248"/>
<dbReference type="AlphaFoldDB" id="F6DNK6"/>
<dbReference type="Proteomes" id="UP000009234">
    <property type="component" value="Chromosome"/>
</dbReference>
<dbReference type="InterPro" id="IPR000182">
    <property type="entry name" value="GNAT_dom"/>
</dbReference>
<keyword evidence="2" id="KW-0808">Transferase</keyword>
<organism evidence="2 3">
    <name type="scientific">Desulforamulus ruminis (strain ATCC 23193 / DSM 2154 / NCIMB 8452 / DL)</name>
    <name type="common">Desulfotomaculum ruminis</name>
    <dbReference type="NCBI Taxonomy" id="696281"/>
    <lineage>
        <taxon>Bacteria</taxon>
        <taxon>Bacillati</taxon>
        <taxon>Bacillota</taxon>
        <taxon>Clostridia</taxon>
        <taxon>Eubacteriales</taxon>
        <taxon>Peptococcaceae</taxon>
        <taxon>Desulforamulus</taxon>
    </lineage>
</organism>
<sequence>MEPVSRHKDEFSVDALVDKENLRIWIQDYRVKDPLLFSQYLTRWAKEESLEKIILPAREEDLKSFQENGFVLEGVIEAYYPDSKGYFLSAYPCIRRGKSLFLQEEQAMLKKILSQPRLTKGCLPEEFLLRRATKQDINRMADLFRQVFATYPTPIYTPRYLNCAMEKGDLYMVVYHGQQLVGAAAAEIDRDYGRTELTNCATHPDYRGLGLNTLLLKELEQCCLNRHPRCLYSLARSSSYGMNLILHRLGYRFQGTLINNCHIAGRFENMNLWVKPGLRI</sequence>
<dbReference type="Pfam" id="PF00583">
    <property type="entry name" value="Acetyltransf_1"/>
    <property type="match status" value="1"/>
</dbReference>
<dbReference type="SUPFAM" id="SSF55729">
    <property type="entry name" value="Acyl-CoA N-acyltransferases (Nat)"/>
    <property type="match status" value="1"/>
</dbReference>
<dbReference type="PROSITE" id="PS51186">
    <property type="entry name" value="GNAT"/>
    <property type="match status" value="1"/>
</dbReference>
<accession>F6DNK6</accession>